<evidence type="ECO:0000313" key="2">
    <source>
        <dbReference type="EMBL" id="QPE04893.1"/>
    </source>
</evidence>
<dbReference type="AlphaFoldDB" id="A0A7S8MY90"/>
<dbReference type="InterPro" id="IPR036702">
    <property type="entry name" value="ComB-like_sf"/>
</dbReference>
<dbReference type="KEGG" id="msf:IT882_01820"/>
<organism evidence="2 3">
    <name type="scientific">Microbacterium schleiferi</name>
    <dbReference type="NCBI Taxonomy" id="69362"/>
    <lineage>
        <taxon>Bacteria</taxon>
        <taxon>Bacillati</taxon>
        <taxon>Actinomycetota</taxon>
        <taxon>Actinomycetes</taxon>
        <taxon>Micrococcales</taxon>
        <taxon>Microbacteriaceae</taxon>
        <taxon>Microbacterium</taxon>
    </lineage>
</organism>
<name>A0A7S8MY90_9MICO</name>
<accession>A0A7S8MY90</accession>
<dbReference type="RefSeq" id="WP_195692920.1">
    <property type="nucleotide sequence ID" value="NZ_CP064760.1"/>
</dbReference>
<dbReference type="Pfam" id="PF04029">
    <property type="entry name" value="2-ph_phosp"/>
    <property type="match status" value="1"/>
</dbReference>
<evidence type="ECO:0000313" key="3">
    <source>
        <dbReference type="Proteomes" id="UP000594480"/>
    </source>
</evidence>
<protein>
    <recommendedName>
        <fullName evidence="1">Probable 2-phosphosulfolactate phosphatase</fullName>
    </recommendedName>
</protein>
<dbReference type="SUPFAM" id="SSF142823">
    <property type="entry name" value="ComB-like"/>
    <property type="match status" value="1"/>
</dbReference>
<evidence type="ECO:0000256" key="1">
    <source>
        <dbReference type="ARBA" id="ARBA00021948"/>
    </source>
</evidence>
<gene>
    <name evidence="2" type="ORF">IT882_01820</name>
</gene>
<dbReference type="Proteomes" id="UP000594480">
    <property type="component" value="Chromosome"/>
</dbReference>
<dbReference type="Gene3D" id="3.90.1560.10">
    <property type="entry name" value="ComB-like"/>
    <property type="match status" value="1"/>
</dbReference>
<dbReference type="GO" id="GO:0000287">
    <property type="term" value="F:magnesium ion binding"/>
    <property type="evidence" value="ECO:0007669"/>
    <property type="project" value="InterPro"/>
</dbReference>
<proteinExistence type="predicted"/>
<keyword evidence="3" id="KW-1185">Reference proteome</keyword>
<dbReference type="EMBL" id="CP064760">
    <property type="protein sequence ID" value="QPE04893.1"/>
    <property type="molecule type" value="Genomic_DNA"/>
</dbReference>
<dbReference type="InterPro" id="IPR005238">
    <property type="entry name" value="ComB-like"/>
</dbReference>
<sequence length="175" mass="17797">MPSPLDQGRYQVRLEWGPAGRDRLAPAQVTVIVDVLADADSAADQIAEKAAAAGSVVLRGGLRNASAIGEAVLAEQHRRAERTSIAVIACGGADADGARFAVEDLLGAGAVIDALAARGIDHTSPEAAAACEAFRGLRPAVRHLLTASGTGQAWLDAGRRDEVLAAASVDADSPA</sequence>
<dbReference type="GO" id="GO:0050532">
    <property type="term" value="F:2-phosphosulfolactate phosphatase activity"/>
    <property type="evidence" value="ECO:0007669"/>
    <property type="project" value="InterPro"/>
</dbReference>
<reference evidence="2 3" key="1">
    <citation type="submission" date="2020-11" db="EMBL/GenBank/DDBJ databases">
        <title>Amino acid is mineralized and recycled by bacteria in oceanic microbiome.</title>
        <authorList>
            <person name="Zheng L.Y."/>
        </authorList>
    </citation>
    <scope>NUCLEOTIDE SEQUENCE [LARGE SCALE GENOMIC DNA]</scope>
    <source>
        <strain evidence="2 3">A32-1</strain>
    </source>
</reference>